<dbReference type="GO" id="GO:0019464">
    <property type="term" value="P:glycine decarboxylation via glycine cleavage system"/>
    <property type="evidence" value="ECO:0007669"/>
    <property type="project" value="TreeGrafter"/>
</dbReference>
<dbReference type="InterPro" id="IPR015424">
    <property type="entry name" value="PyrdxlP-dep_Trfase"/>
</dbReference>
<dbReference type="InterPro" id="IPR020581">
    <property type="entry name" value="GDC_P"/>
</dbReference>
<dbReference type="PANTHER" id="PTHR11773">
    <property type="entry name" value="GLYCINE DEHYDROGENASE, DECARBOXYLATING"/>
    <property type="match status" value="1"/>
</dbReference>
<keyword evidence="5" id="KW-1185">Reference proteome</keyword>
<keyword evidence="2" id="KW-0812">Transmembrane</keyword>
<gene>
    <name evidence="4" type="ORF">RGQ29_018455</name>
</gene>
<dbReference type="GO" id="GO:0048046">
    <property type="term" value="C:apoplast"/>
    <property type="evidence" value="ECO:0007669"/>
    <property type="project" value="TreeGrafter"/>
</dbReference>
<dbReference type="InterPro" id="IPR049316">
    <property type="entry name" value="GDC-P_C"/>
</dbReference>
<reference evidence="4 5" key="1">
    <citation type="journal article" date="2023" name="G3 (Bethesda)">
        <title>A haplotype-resolved chromosome-scale genome for Quercus rubra L. provides insights into the genetics of adaptive traits for red oak species.</title>
        <authorList>
            <person name="Kapoor B."/>
            <person name="Jenkins J."/>
            <person name="Schmutz J."/>
            <person name="Zhebentyayeva T."/>
            <person name="Kuelheim C."/>
            <person name="Coggeshall M."/>
            <person name="Heim C."/>
            <person name="Lasky J.R."/>
            <person name="Leites L."/>
            <person name="Islam-Faridi N."/>
            <person name="Romero-Severson J."/>
            <person name="DeLeo V.L."/>
            <person name="Lucas S.M."/>
            <person name="Lazic D."/>
            <person name="Gailing O."/>
            <person name="Carlson J."/>
            <person name="Staton M."/>
        </authorList>
    </citation>
    <scope>NUCLEOTIDE SEQUENCE [LARGE SCALE GENOMIC DNA]</scope>
    <source>
        <strain evidence="4">Pseudo-F2</strain>
    </source>
</reference>
<dbReference type="GO" id="GO:0016594">
    <property type="term" value="F:glycine binding"/>
    <property type="evidence" value="ECO:0007669"/>
    <property type="project" value="TreeGrafter"/>
</dbReference>
<dbReference type="Pfam" id="PF21478">
    <property type="entry name" value="GcvP2_C"/>
    <property type="match status" value="1"/>
</dbReference>
<evidence type="ECO:0000256" key="2">
    <source>
        <dbReference type="SAM" id="Phobius"/>
    </source>
</evidence>
<evidence type="ECO:0000313" key="5">
    <source>
        <dbReference type="Proteomes" id="UP001324115"/>
    </source>
</evidence>
<feature type="transmembrane region" description="Helical" evidence="2">
    <location>
        <begin position="111"/>
        <end position="131"/>
    </location>
</feature>
<dbReference type="Proteomes" id="UP001324115">
    <property type="component" value="Unassembled WGS sequence"/>
</dbReference>
<evidence type="ECO:0000259" key="3">
    <source>
        <dbReference type="Pfam" id="PF21478"/>
    </source>
</evidence>
<dbReference type="PANTHER" id="PTHR11773:SF1">
    <property type="entry name" value="GLYCINE DEHYDROGENASE (DECARBOXYLATING), MITOCHONDRIAL"/>
    <property type="match status" value="1"/>
</dbReference>
<evidence type="ECO:0000256" key="1">
    <source>
        <dbReference type="ARBA" id="ARBA00022898"/>
    </source>
</evidence>
<feature type="transmembrane region" description="Helical" evidence="2">
    <location>
        <begin position="33"/>
        <end position="53"/>
    </location>
</feature>
<dbReference type="GO" id="GO:0005960">
    <property type="term" value="C:glycine cleavage complex"/>
    <property type="evidence" value="ECO:0007669"/>
    <property type="project" value="TreeGrafter"/>
</dbReference>
<sequence length="135" mass="14838">MGINTVTLYICHHQIVGTDSAIGIPAPKRAQPLGTISAASWGFALILPISYTYTAMMGSKGLTEASKIATLNANYMAKRLESHYPILFQGVNGTVAHEFIIDLRAFKVSQIILFLWIPNSVSLLWLTVSHFNCRT</sequence>
<proteinExistence type="predicted"/>
<dbReference type="InterPro" id="IPR015422">
    <property type="entry name" value="PyrdxlP-dep_Trfase_small"/>
</dbReference>
<protein>
    <recommendedName>
        <fullName evidence="3">Glycine dehydrogenase C-terminal domain-containing protein</fullName>
    </recommendedName>
</protein>
<keyword evidence="2" id="KW-1133">Transmembrane helix</keyword>
<feature type="domain" description="Glycine dehydrogenase C-terminal" evidence="3">
    <location>
        <begin position="65"/>
        <end position="111"/>
    </location>
</feature>
<dbReference type="Gene3D" id="3.90.1150.10">
    <property type="entry name" value="Aspartate Aminotransferase, domain 1"/>
    <property type="match status" value="1"/>
</dbReference>
<dbReference type="GO" id="GO:0030170">
    <property type="term" value="F:pyridoxal phosphate binding"/>
    <property type="evidence" value="ECO:0007669"/>
    <property type="project" value="TreeGrafter"/>
</dbReference>
<comment type="caution">
    <text evidence="4">The sequence shown here is derived from an EMBL/GenBank/DDBJ whole genome shotgun (WGS) entry which is preliminary data.</text>
</comment>
<keyword evidence="1" id="KW-0663">Pyridoxal phosphate</keyword>
<dbReference type="GO" id="GO:0004375">
    <property type="term" value="F:glycine dehydrogenase (decarboxylating) activity"/>
    <property type="evidence" value="ECO:0007669"/>
    <property type="project" value="InterPro"/>
</dbReference>
<dbReference type="GO" id="GO:0005739">
    <property type="term" value="C:mitochondrion"/>
    <property type="evidence" value="ECO:0007669"/>
    <property type="project" value="TreeGrafter"/>
</dbReference>
<organism evidence="4 5">
    <name type="scientific">Quercus rubra</name>
    <name type="common">Northern red oak</name>
    <name type="synonym">Quercus borealis</name>
    <dbReference type="NCBI Taxonomy" id="3512"/>
    <lineage>
        <taxon>Eukaryota</taxon>
        <taxon>Viridiplantae</taxon>
        <taxon>Streptophyta</taxon>
        <taxon>Embryophyta</taxon>
        <taxon>Tracheophyta</taxon>
        <taxon>Spermatophyta</taxon>
        <taxon>Magnoliopsida</taxon>
        <taxon>eudicotyledons</taxon>
        <taxon>Gunneridae</taxon>
        <taxon>Pentapetalae</taxon>
        <taxon>rosids</taxon>
        <taxon>fabids</taxon>
        <taxon>Fagales</taxon>
        <taxon>Fagaceae</taxon>
        <taxon>Quercus</taxon>
    </lineage>
</organism>
<name>A0AAN7FJ78_QUERU</name>
<dbReference type="SUPFAM" id="SSF53383">
    <property type="entry name" value="PLP-dependent transferases"/>
    <property type="match status" value="1"/>
</dbReference>
<evidence type="ECO:0000313" key="4">
    <source>
        <dbReference type="EMBL" id="KAK4594753.1"/>
    </source>
</evidence>
<keyword evidence="2" id="KW-0472">Membrane</keyword>
<dbReference type="GO" id="GO:0009941">
    <property type="term" value="C:chloroplast envelope"/>
    <property type="evidence" value="ECO:0007669"/>
    <property type="project" value="TreeGrafter"/>
</dbReference>
<accession>A0AAN7FJ78</accession>
<dbReference type="AlphaFoldDB" id="A0AAN7FJ78"/>
<dbReference type="EMBL" id="JAXUIC010000004">
    <property type="protein sequence ID" value="KAK4594753.1"/>
    <property type="molecule type" value="Genomic_DNA"/>
</dbReference>